<dbReference type="InterPro" id="IPR052209">
    <property type="entry name" value="CbiZ"/>
</dbReference>
<evidence type="ECO:0000256" key="1">
    <source>
        <dbReference type="SAM" id="MobiDB-lite"/>
    </source>
</evidence>
<dbReference type="PANTHER" id="PTHR35336">
    <property type="entry name" value="ADENOSYLCOBINAMIDE AMIDOHYDROLASE"/>
    <property type="match status" value="1"/>
</dbReference>
<dbReference type="GO" id="GO:0016787">
    <property type="term" value="F:hydrolase activity"/>
    <property type="evidence" value="ECO:0007669"/>
    <property type="project" value="UniProtKB-KW"/>
</dbReference>
<accession>A0A285NY73</accession>
<dbReference type="PANTHER" id="PTHR35336:SF5">
    <property type="entry name" value="ADENOSYLCOBINAMIDE AMIDOHYDROLASE"/>
    <property type="match status" value="1"/>
</dbReference>
<protein>
    <submittedName>
        <fullName evidence="2">Adenosylcobinamide hydrolase</fullName>
    </submittedName>
</protein>
<reference evidence="2 3" key="1">
    <citation type="submission" date="2017-09" db="EMBL/GenBank/DDBJ databases">
        <authorList>
            <person name="Ehlers B."/>
            <person name="Leendertz F.H."/>
        </authorList>
    </citation>
    <scope>NUCLEOTIDE SEQUENCE [LARGE SCALE GENOMIC DNA]</scope>
    <source>
        <strain evidence="2 3">DSM 27208</strain>
    </source>
</reference>
<dbReference type="RefSeq" id="WP_310731934.1">
    <property type="nucleotide sequence ID" value="NZ_OBEJ01000002.1"/>
</dbReference>
<feature type="region of interest" description="Disordered" evidence="1">
    <location>
        <begin position="68"/>
        <end position="144"/>
    </location>
</feature>
<dbReference type="Proteomes" id="UP000219453">
    <property type="component" value="Unassembled WGS sequence"/>
</dbReference>
<dbReference type="InterPro" id="IPR002808">
    <property type="entry name" value="AdoCbi_amidolase"/>
</dbReference>
<keyword evidence="2" id="KW-0378">Hydrolase</keyword>
<gene>
    <name evidence="2" type="ORF">SAMN06269185_1822</name>
</gene>
<dbReference type="AlphaFoldDB" id="A0A285NY73"/>
<evidence type="ECO:0000313" key="3">
    <source>
        <dbReference type="Proteomes" id="UP000219453"/>
    </source>
</evidence>
<sequence>MADRGDAAMPEIDVRGGVCRLHAPGSTWLSTGWAGGRRDADAAYNVSVPEGWARTDLDAYVDERLRAAGFDADERSSSSPDSASTHRDADERDSSSPDSQTRQDAAGRESSEPSVADEQSSSSLDSASPRQDAGAPEDTDGPALLTGVDMQHARAARLDADIEDSDGATMTAVATAGVSNPAGLFPAEADAAAASPRPPDGADEYTPGTVNLVLYAGRTLTEGALANLVAVVAEAKTATLVRETGFPGTTTDAVIVGCPAVRSPTGGEHDGIALFSGSGTPVGAAARACVRDAVTASLRSRYDDGELPASVADADHGVVTTRSATVFEPRRTTETQSHD</sequence>
<feature type="compositionally biased region" description="Basic and acidic residues" evidence="1">
    <location>
        <begin position="84"/>
        <end position="95"/>
    </location>
</feature>
<evidence type="ECO:0000313" key="2">
    <source>
        <dbReference type="EMBL" id="SNZ12591.1"/>
    </source>
</evidence>
<proteinExistence type="predicted"/>
<feature type="compositionally biased region" description="Low complexity" evidence="1">
    <location>
        <begin position="114"/>
        <end position="128"/>
    </location>
</feature>
<dbReference type="Pfam" id="PF01955">
    <property type="entry name" value="CbiZ"/>
    <property type="match status" value="1"/>
</dbReference>
<organism evidence="2 3">
    <name type="scientific">Natronoarchaeum philippinense</name>
    <dbReference type="NCBI Taxonomy" id="558529"/>
    <lineage>
        <taxon>Archaea</taxon>
        <taxon>Methanobacteriati</taxon>
        <taxon>Methanobacteriota</taxon>
        <taxon>Stenosarchaea group</taxon>
        <taxon>Halobacteria</taxon>
        <taxon>Halobacteriales</taxon>
        <taxon>Natronoarchaeaceae</taxon>
    </lineage>
</organism>
<dbReference type="EMBL" id="OBEJ01000002">
    <property type="protein sequence ID" value="SNZ12591.1"/>
    <property type="molecule type" value="Genomic_DNA"/>
</dbReference>
<keyword evidence="3" id="KW-1185">Reference proteome</keyword>
<name>A0A285NY73_NATPI</name>